<dbReference type="GO" id="GO:0003677">
    <property type="term" value="F:DNA binding"/>
    <property type="evidence" value="ECO:0007669"/>
    <property type="project" value="InterPro"/>
</dbReference>
<dbReference type="AlphaFoldDB" id="A0A367GTF8"/>
<dbReference type="NCBIfam" id="TIGR02937">
    <property type="entry name" value="sigma70-ECF"/>
    <property type="match status" value="1"/>
</dbReference>
<evidence type="ECO:0000256" key="2">
    <source>
        <dbReference type="ARBA" id="ARBA00023015"/>
    </source>
</evidence>
<evidence type="ECO:0000256" key="4">
    <source>
        <dbReference type="ARBA" id="ARBA00023163"/>
    </source>
</evidence>
<dbReference type="NCBIfam" id="TIGR02985">
    <property type="entry name" value="Sig70_bacteroi1"/>
    <property type="match status" value="1"/>
</dbReference>
<evidence type="ECO:0000256" key="3">
    <source>
        <dbReference type="ARBA" id="ARBA00023082"/>
    </source>
</evidence>
<dbReference type="InterPro" id="IPR013325">
    <property type="entry name" value="RNA_pol_sigma_r2"/>
</dbReference>
<dbReference type="GO" id="GO:0006352">
    <property type="term" value="P:DNA-templated transcription initiation"/>
    <property type="evidence" value="ECO:0007669"/>
    <property type="project" value="InterPro"/>
</dbReference>
<dbReference type="Gene3D" id="1.10.10.10">
    <property type="entry name" value="Winged helix-like DNA-binding domain superfamily/Winged helix DNA-binding domain"/>
    <property type="match status" value="1"/>
</dbReference>
<organism evidence="6 7">
    <name type="scientific">Mucilaginibacter hurinus</name>
    <dbReference type="NCBI Taxonomy" id="2201324"/>
    <lineage>
        <taxon>Bacteria</taxon>
        <taxon>Pseudomonadati</taxon>
        <taxon>Bacteroidota</taxon>
        <taxon>Sphingobacteriia</taxon>
        <taxon>Sphingobacteriales</taxon>
        <taxon>Sphingobacteriaceae</taxon>
        <taxon>Mucilaginibacter</taxon>
    </lineage>
</organism>
<dbReference type="Pfam" id="PF08281">
    <property type="entry name" value="Sigma70_r4_2"/>
    <property type="match status" value="1"/>
</dbReference>
<evidence type="ECO:0000313" key="6">
    <source>
        <dbReference type="EMBL" id="RCH56116.1"/>
    </source>
</evidence>
<dbReference type="SUPFAM" id="SSF88659">
    <property type="entry name" value="Sigma3 and sigma4 domains of RNA polymerase sigma factors"/>
    <property type="match status" value="1"/>
</dbReference>
<keyword evidence="2" id="KW-0805">Transcription regulation</keyword>
<dbReference type="PRINTS" id="PR00038">
    <property type="entry name" value="HTHLUXR"/>
</dbReference>
<dbReference type="Gene3D" id="1.10.1740.10">
    <property type="match status" value="1"/>
</dbReference>
<dbReference type="GO" id="GO:0016987">
    <property type="term" value="F:sigma factor activity"/>
    <property type="evidence" value="ECO:0007669"/>
    <property type="project" value="UniProtKB-KW"/>
</dbReference>
<dbReference type="SUPFAM" id="SSF88946">
    <property type="entry name" value="Sigma2 domain of RNA polymerase sigma factors"/>
    <property type="match status" value="1"/>
</dbReference>
<keyword evidence="7" id="KW-1185">Reference proteome</keyword>
<dbReference type="SMART" id="SM00421">
    <property type="entry name" value="HTH_LUXR"/>
    <property type="match status" value="1"/>
</dbReference>
<dbReference type="InterPro" id="IPR036388">
    <property type="entry name" value="WH-like_DNA-bd_sf"/>
</dbReference>
<dbReference type="InterPro" id="IPR013324">
    <property type="entry name" value="RNA_pol_sigma_r3/r4-like"/>
</dbReference>
<dbReference type="PANTHER" id="PTHR43133:SF46">
    <property type="entry name" value="RNA POLYMERASE SIGMA-70 FACTOR ECF SUBFAMILY"/>
    <property type="match status" value="1"/>
</dbReference>
<dbReference type="InterPro" id="IPR013249">
    <property type="entry name" value="RNA_pol_sigma70_r4_t2"/>
</dbReference>
<dbReference type="InterPro" id="IPR014284">
    <property type="entry name" value="RNA_pol_sigma-70_dom"/>
</dbReference>
<reference evidence="6 7" key="1">
    <citation type="submission" date="2018-05" db="EMBL/GenBank/DDBJ databases">
        <title>Mucilaginibacter hurinus sp. nov., isolated from briquette warehouse soil.</title>
        <authorList>
            <person name="Choi L."/>
        </authorList>
    </citation>
    <scope>NUCLEOTIDE SEQUENCE [LARGE SCALE GENOMIC DNA]</scope>
    <source>
        <strain evidence="6 7">ZR32</strain>
    </source>
</reference>
<dbReference type="InterPro" id="IPR014327">
    <property type="entry name" value="RNA_pol_sigma70_bacteroid"/>
</dbReference>
<evidence type="ECO:0000259" key="5">
    <source>
        <dbReference type="SMART" id="SM00421"/>
    </source>
</evidence>
<comment type="caution">
    <text evidence="6">The sequence shown here is derived from an EMBL/GenBank/DDBJ whole genome shotgun (WGS) entry which is preliminary data.</text>
</comment>
<protein>
    <submittedName>
        <fullName evidence="6">RNA polymerase sigma-70 factor</fullName>
    </submittedName>
</protein>
<proteinExistence type="inferred from homology"/>
<keyword evidence="3" id="KW-0731">Sigma factor</keyword>
<dbReference type="InterPro" id="IPR039425">
    <property type="entry name" value="RNA_pol_sigma-70-like"/>
</dbReference>
<dbReference type="PANTHER" id="PTHR43133">
    <property type="entry name" value="RNA POLYMERASE ECF-TYPE SIGMA FACTO"/>
    <property type="match status" value="1"/>
</dbReference>
<comment type="similarity">
    <text evidence="1">Belongs to the sigma-70 factor family. ECF subfamily.</text>
</comment>
<feature type="domain" description="HTH luxR-type" evidence="5">
    <location>
        <begin position="141"/>
        <end position="185"/>
    </location>
</feature>
<dbReference type="RefSeq" id="WP_114004153.1">
    <property type="nucleotide sequence ID" value="NZ_QGDC01000002.1"/>
</dbReference>
<accession>A0A367GTF8</accession>
<dbReference type="OrthoDB" id="1097528at2"/>
<evidence type="ECO:0000313" key="7">
    <source>
        <dbReference type="Proteomes" id="UP000253209"/>
    </source>
</evidence>
<dbReference type="Proteomes" id="UP000253209">
    <property type="component" value="Unassembled WGS sequence"/>
</dbReference>
<sequence>MRNHAEISDIELLELLRGGDDKHAFNEIYARYWEKMYGAAYKRLRSTEVAEEIVQDLFTDIWLRRDSLHITTSLPVYLFSAVRYRVINYIHHELVKNNYQQTILHSTRDFDNSTEELVLLSDLNKRIKTQVNLLPEKCRAIFELSRDEHKSNKEIARSLGISEKTVENHITKALRRLRTSLGSFF</sequence>
<gene>
    <name evidence="6" type="ORF">DJ568_05055</name>
</gene>
<keyword evidence="4" id="KW-0804">Transcription</keyword>
<name>A0A367GTF8_9SPHI</name>
<evidence type="ECO:0000256" key="1">
    <source>
        <dbReference type="ARBA" id="ARBA00010641"/>
    </source>
</evidence>
<dbReference type="EMBL" id="QGDC01000002">
    <property type="protein sequence ID" value="RCH56116.1"/>
    <property type="molecule type" value="Genomic_DNA"/>
</dbReference>
<dbReference type="InterPro" id="IPR000792">
    <property type="entry name" value="Tscrpt_reg_LuxR_C"/>
</dbReference>